<accession>A0AAV2CMT8</accession>
<evidence type="ECO:0000313" key="2">
    <source>
        <dbReference type="Proteomes" id="UP001497516"/>
    </source>
</evidence>
<gene>
    <name evidence="1" type="ORF">LTRI10_LOCUS5493</name>
</gene>
<keyword evidence="2" id="KW-1185">Reference proteome</keyword>
<dbReference type="AlphaFoldDB" id="A0AAV2CMT8"/>
<dbReference type="PANTHER" id="PTHR33103">
    <property type="entry name" value="OS01G0153900 PROTEIN"/>
    <property type="match status" value="1"/>
</dbReference>
<dbReference type="Proteomes" id="UP001497516">
    <property type="component" value="Chromosome 1"/>
</dbReference>
<name>A0AAV2CMT8_9ROSI</name>
<sequence length="264" mass="29424">MACAEAVNTIRVKASVDREKKSVLFMEADADLADVLFSYLTMPIATVINLCRKQPPVPTLGCFGNLYRSVESLDSRHFTAPQCKEMLLRPRNGAAVYCQYLKLNIDDDPNNKQPCFFCCRWRSSYCKMTPYSYDNTDVCGRCRYRINIKAPMQCNDMENGLFVKRLSRLVITDDLKVKPASTAATISFLSEHSVRHATAVEELSFDFGVNEALDLLMLALLSKTPLSDVLLKRTAAKQELTAKPSLAVFVKQEEGAAAGPRSGD</sequence>
<evidence type="ECO:0000313" key="1">
    <source>
        <dbReference type="EMBL" id="CAL1357897.1"/>
    </source>
</evidence>
<organism evidence="1 2">
    <name type="scientific">Linum trigynum</name>
    <dbReference type="NCBI Taxonomy" id="586398"/>
    <lineage>
        <taxon>Eukaryota</taxon>
        <taxon>Viridiplantae</taxon>
        <taxon>Streptophyta</taxon>
        <taxon>Embryophyta</taxon>
        <taxon>Tracheophyta</taxon>
        <taxon>Spermatophyta</taxon>
        <taxon>Magnoliopsida</taxon>
        <taxon>eudicotyledons</taxon>
        <taxon>Gunneridae</taxon>
        <taxon>Pentapetalae</taxon>
        <taxon>rosids</taxon>
        <taxon>fabids</taxon>
        <taxon>Malpighiales</taxon>
        <taxon>Linaceae</taxon>
        <taxon>Linum</taxon>
    </lineage>
</organism>
<proteinExistence type="predicted"/>
<reference evidence="1 2" key="1">
    <citation type="submission" date="2024-04" db="EMBL/GenBank/DDBJ databases">
        <authorList>
            <person name="Fracassetti M."/>
        </authorList>
    </citation>
    <scope>NUCLEOTIDE SEQUENCE [LARGE SCALE GENOMIC DNA]</scope>
</reference>
<protein>
    <submittedName>
        <fullName evidence="1">Uncharacterized protein</fullName>
    </submittedName>
</protein>
<dbReference type="EMBL" id="OZ034813">
    <property type="protein sequence ID" value="CAL1357897.1"/>
    <property type="molecule type" value="Genomic_DNA"/>
</dbReference>
<dbReference type="PANTHER" id="PTHR33103:SF27">
    <property type="entry name" value="OS04G0594700 PROTEIN"/>
    <property type="match status" value="1"/>
</dbReference>
<dbReference type="Pfam" id="PF05056">
    <property type="entry name" value="DUF674"/>
    <property type="match status" value="1"/>
</dbReference>
<dbReference type="InterPro" id="IPR007750">
    <property type="entry name" value="DUF674"/>
</dbReference>